<sequence>MSKVVFMCGPAGSGKSTVARRLEDEDGLVRLSFDQEAWRRGIRSMPLPPDVHREIECELRSRLVALVAAGADVVLDFSFWSRDARESYRDLLRPLGVEPETIFLATPRHVVLERMRARRAAHQDDYALSDDLIALYVDHFEPPTDDEGPLTVIR</sequence>
<protein>
    <submittedName>
        <fullName evidence="1">ATP-binding protein</fullName>
    </submittedName>
</protein>
<evidence type="ECO:0000313" key="2">
    <source>
        <dbReference type="Proteomes" id="UP001164305"/>
    </source>
</evidence>
<dbReference type="Proteomes" id="UP001164305">
    <property type="component" value="Chromosome"/>
</dbReference>
<dbReference type="SUPFAM" id="SSF52540">
    <property type="entry name" value="P-loop containing nucleoside triphosphate hydrolases"/>
    <property type="match status" value="1"/>
</dbReference>
<keyword evidence="1" id="KW-0067">ATP-binding</keyword>
<name>A0ABY6G0K4_9MICO</name>
<dbReference type="RefSeq" id="WP_263593850.1">
    <property type="nucleotide sequence ID" value="NZ_CP107020.1"/>
</dbReference>
<reference evidence="1" key="1">
    <citation type="submission" date="2022-10" db="EMBL/GenBank/DDBJ databases">
        <title>Whole-Genome Sequencing of Brachybacterium huguangmaarense BRM-3, Isolated from Betula schmidtii.</title>
        <authorList>
            <person name="Haam D."/>
        </authorList>
    </citation>
    <scope>NUCLEOTIDE SEQUENCE</scope>
    <source>
        <strain evidence="1">BRM-3</strain>
    </source>
</reference>
<dbReference type="Pfam" id="PF13671">
    <property type="entry name" value="AAA_33"/>
    <property type="match status" value="1"/>
</dbReference>
<accession>A0ABY6G0K4</accession>
<evidence type="ECO:0000313" key="1">
    <source>
        <dbReference type="EMBL" id="UYG16637.1"/>
    </source>
</evidence>
<proteinExistence type="predicted"/>
<dbReference type="GO" id="GO:0005524">
    <property type="term" value="F:ATP binding"/>
    <property type="evidence" value="ECO:0007669"/>
    <property type="project" value="UniProtKB-KW"/>
</dbReference>
<dbReference type="EMBL" id="CP107020">
    <property type="protein sequence ID" value="UYG16637.1"/>
    <property type="molecule type" value="Genomic_DNA"/>
</dbReference>
<keyword evidence="1" id="KW-0547">Nucleotide-binding</keyword>
<dbReference type="InterPro" id="IPR027417">
    <property type="entry name" value="P-loop_NTPase"/>
</dbReference>
<organism evidence="1 2">
    <name type="scientific">Brachybacterium huguangmaarense</name>
    <dbReference type="NCBI Taxonomy" id="1652028"/>
    <lineage>
        <taxon>Bacteria</taxon>
        <taxon>Bacillati</taxon>
        <taxon>Actinomycetota</taxon>
        <taxon>Actinomycetes</taxon>
        <taxon>Micrococcales</taxon>
        <taxon>Dermabacteraceae</taxon>
        <taxon>Brachybacterium</taxon>
    </lineage>
</organism>
<gene>
    <name evidence="1" type="ORF">BRM3_13715</name>
</gene>
<keyword evidence="2" id="KW-1185">Reference proteome</keyword>
<dbReference type="Gene3D" id="3.40.50.300">
    <property type="entry name" value="P-loop containing nucleotide triphosphate hydrolases"/>
    <property type="match status" value="1"/>
</dbReference>